<sequence length="56" mass="6562">MICPICKRELEFNSYISQTSSSDTGIIKYIEVYKCECGRVFTVDNGLQYEEWMNKP</sequence>
<proteinExistence type="predicted"/>
<accession>A0A6M3KSI1</accession>
<gene>
    <name evidence="1" type="ORF">MM415B02340_0002</name>
</gene>
<protein>
    <submittedName>
        <fullName evidence="1">Uncharacterized protein</fullName>
    </submittedName>
</protein>
<reference evidence="1" key="1">
    <citation type="submission" date="2020-03" db="EMBL/GenBank/DDBJ databases">
        <title>The deep terrestrial virosphere.</title>
        <authorList>
            <person name="Holmfeldt K."/>
            <person name="Nilsson E."/>
            <person name="Simone D."/>
            <person name="Lopez-Fernandez M."/>
            <person name="Wu X."/>
            <person name="de Brujin I."/>
            <person name="Lundin D."/>
            <person name="Andersson A."/>
            <person name="Bertilsson S."/>
            <person name="Dopson M."/>
        </authorList>
    </citation>
    <scope>NUCLEOTIDE SEQUENCE</scope>
    <source>
        <strain evidence="1">MM415B02340</strain>
    </source>
</reference>
<organism evidence="1">
    <name type="scientific">viral metagenome</name>
    <dbReference type="NCBI Taxonomy" id="1070528"/>
    <lineage>
        <taxon>unclassified sequences</taxon>
        <taxon>metagenomes</taxon>
        <taxon>organismal metagenomes</taxon>
    </lineage>
</organism>
<dbReference type="AlphaFoldDB" id="A0A6M3KSI1"/>
<dbReference type="EMBL" id="MT142537">
    <property type="protein sequence ID" value="QJA84842.1"/>
    <property type="molecule type" value="Genomic_DNA"/>
</dbReference>
<name>A0A6M3KSI1_9ZZZZ</name>
<evidence type="ECO:0000313" key="1">
    <source>
        <dbReference type="EMBL" id="QJA84842.1"/>
    </source>
</evidence>